<evidence type="ECO:0000313" key="1">
    <source>
        <dbReference type="EMBL" id="MPM86822.1"/>
    </source>
</evidence>
<reference evidence="1" key="1">
    <citation type="submission" date="2019-08" db="EMBL/GenBank/DDBJ databases">
        <authorList>
            <person name="Kucharzyk K."/>
            <person name="Murdoch R.W."/>
            <person name="Higgins S."/>
            <person name="Loffler F."/>
        </authorList>
    </citation>
    <scope>NUCLEOTIDE SEQUENCE</scope>
</reference>
<proteinExistence type="predicted"/>
<comment type="caution">
    <text evidence="1">The sequence shown here is derived from an EMBL/GenBank/DDBJ whole genome shotgun (WGS) entry which is preliminary data.</text>
</comment>
<dbReference type="EMBL" id="VSSQ01034772">
    <property type="protein sequence ID" value="MPM86822.1"/>
    <property type="molecule type" value="Genomic_DNA"/>
</dbReference>
<protein>
    <submittedName>
        <fullName evidence="1">Uncharacterized protein</fullName>
    </submittedName>
</protein>
<dbReference type="AlphaFoldDB" id="A0A645DE18"/>
<organism evidence="1">
    <name type="scientific">bioreactor metagenome</name>
    <dbReference type="NCBI Taxonomy" id="1076179"/>
    <lineage>
        <taxon>unclassified sequences</taxon>
        <taxon>metagenomes</taxon>
        <taxon>ecological metagenomes</taxon>
    </lineage>
</organism>
<gene>
    <name evidence="1" type="ORF">SDC9_133914</name>
</gene>
<accession>A0A645DE18</accession>
<name>A0A645DE18_9ZZZZ</name>
<sequence length="138" mass="15634">MARENLGQRIQFRGHDGNLVLVAGSQDTAFDFLLKCRAVDHKHLRAEVGQFGRQFASLVGDDEDGDAMIDALALDALFQREAFQFVRPVVPGIGVNMCCHACRLPPFQFTRMPAWMTTRMLSIERKNHVGSLYLQRNR</sequence>